<dbReference type="EMBL" id="JAKOGI010000815">
    <property type="protein sequence ID" value="KAJ8430247.1"/>
    <property type="molecule type" value="Genomic_DNA"/>
</dbReference>
<evidence type="ECO:0000313" key="1">
    <source>
        <dbReference type="EMBL" id="KAJ8430247.1"/>
    </source>
</evidence>
<dbReference type="OrthoDB" id="913267at2759"/>
<name>A0A9Q1JSV4_9CARY</name>
<accession>A0A9Q1JSV4</accession>
<keyword evidence="2" id="KW-1185">Reference proteome</keyword>
<dbReference type="AlphaFoldDB" id="A0A9Q1JSV4"/>
<reference evidence="1" key="1">
    <citation type="submission" date="2022-04" db="EMBL/GenBank/DDBJ databases">
        <title>Carnegiea gigantea Genome sequencing and assembly v2.</title>
        <authorList>
            <person name="Copetti D."/>
            <person name="Sanderson M.J."/>
            <person name="Burquez A."/>
            <person name="Wojciechowski M.F."/>
        </authorList>
    </citation>
    <scope>NUCLEOTIDE SEQUENCE</scope>
    <source>
        <strain evidence="1">SGP5-SGP5p</strain>
        <tissue evidence="1">Aerial part</tissue>
    </source>
</reference>
<evidence type="ECO:0000313" key="2">
    <source>
        <dbReference type="Proteomes" id="UP001153076"/>
    </source>
</evidence>
<sequence>MVTFMNKITRGRRYLHVQPSENDVDGEDMKLPIHNPITSVCKSDCVRGPPSLLWRSTENLKTGETFLLSTHIKMKENLPSYQLLRHDIESECKLWATVAWGIFLQIAYWEWLEDILVRCKDKLTTFHLFDSLHASLFLYDRCSNLIQAGKPTIKQWIAFWFRERNRYHVARKPDQDSRIPHPGILSSIINAEVLRDASCIRPDTFSVASFMASGVGYCLSTAILTSIYKGLDEISRSSHPGRGGGHFPAHFLYAWLAKNFNVYELVGEASSSPGMVNFSGIG</sequence>
<organism evidence="1 2">
    <name type="scientific">Carnegiea gigantea</name>
    <dbReference type="NCBI Taxonomy" id="171969"/>
    <lineage>
        <taxon>Eukaryota</taxon>
        <taxon>Viridiplantae</taxon>
        <taxon>Streptophyta</taxon>
        <taxon>Embryophyta</taxon>
        <taxon>Tracheophyta</taxon>
        <taxon>Spermatophyta</taxon>
        <taxon>Magnoliopsida</taxon>
        <taxon>eudicotyledons</taxon>
        <taxon>Gunneridae</taxon>
        <taxon>Pentapetalae</taxon>
        <taxon>Caryophyllales</taxon>
        <taxon>Cactineae</taxon>
        <taxon>Cactaceae</taxon>
        <taxon>Cactoideae</taxon>
        <taxon>Echinocereeae</taxon>
        <taxon>Carnegiea</taxon>
    </lineage>
</organism>
<dbReference type="Proteomes" id="UP001153076">
    <property type="component" value="Unassembled WGS sequence"/>
</dbReference>
<protein>
    <submittedName>
        <fullName evidence="1">Uncharacterized protein</fullName>
    </submittedName>
</protein>
<gene>
    <name evidence="1" type="ORF">Cgig2_009425</name>
</gene>
<proteinExistence type="predicted"/>
<dbReference type="PANTHER" id="PTHR36607:SF20">
    <property type="entry name" value="AMINOTRANSFERASE-LIKE PLANT MOBILE DOMAIN-CONTAINING PROTEIN"/>
    <property type="match status" value="1"/>
</dbReference>
<comment type="caution">
    <text evidence="1">The sequence shown here is derived from an EMBL/GenBank/DDBJ whole genome shotgun (WGS) entry which is preliminary data.</text>
</comment>
<dbReference type="PANTHER" id="PTHR36607">
    <property type="entry name" value="1,2-DIHYDROXY-3-KETO-5-METHYLTHIOPENTENE DIOXYGENASE 4"/>
    <property type="match status" value="1"/>
</dbReference>